<evidence type="ECO:0000313" key="2">
    <source>
        <dbReference type="EMBL" id="SFT56339.1"/>
    </source>
</evidence>
<dbReference type="InterPro" id="IPR039935">
    <property type="entry name" value="YML079W-like"/>
</dbReference>
<dbReference type="InterPro" id="IPR011051">
    <property type="entry name" value="RmlC_Cupin_sf"/>
</dbReference>
<dbReference type="PANTHER" id="PTHR33387">
    <property type="entry name" value="RMLC-LIKE JELLY ROLL FOLD PROTEIN"/>
    <property type="match status" value="1"/>
</dbReference>
<dbReference type="CDD" id="cd06121">
    <property type="entry name" value="cupin_YML079wp"/>
    <property type="match status" value="1"/>
</dbReference>
<dbReference type="PANTHER" id="PTHR33387:SF3">
    <property type="entry name" value="DUF985 DOMAIN-CONTAINING PROTEIN"/>
    <property type="match status" value="1"/>
</dbReference>
<dbReference type="AlphaFoldDB" id="A0A1I6Z0Z2"/>
<dbReference type="EMBL" id="FPAS01000001">
    <property type="protein sequence ID" value="SFT56339.1"/>
    <property type="molecule type" value="Genomic_DNA"/>
</dbReference>
<protein>
    <recommendedName>
        <fullName evidence="1">DUF985 domain-containing protein</fullName>
    </recommendedName>
</protein>
<proteinExistence type="predicted"/>
<feature type="domain" description="DUF985" evidence="1">
    <location>
        <begin position="6"/>
        <end position="139"/>
    </location>
</feature>
<name>A0A1I6Z0Z2_9FLAO</name>
<sequence length="161" mass="18364">MQERIQEIVSAFQLEAHPEGGWFKELYRSTETTPTPQGKRNLLTSIYFLLTSDNASNFHKIESDELWYYHEGSSLTVHTLTEEGEYKALKVGNRLDLGEQPQVLVPKGLIFGSTVTDENSYSLVSCAVAPGFDFQDFKLYTEDELMARFPQHAQIIKRLTP</sequence>
<dbReference type="InterPro" id="IPR014710">
    <property type="entry name" value="RmlC-like_jellyroll"/>
</dbReference>
<dbReference type="SUPFAM" id="SSF51182">
    <property type="entry name" value="RmlC-like cupins"/>
    <property type="match status" value="1"/>
</dbReference>
<evidence type="ECO:0000259" key="1">
    <source>
        <dbReference type="Pfam" id="PF06172"/>
    </source>
</evidence>
<dbReference type="Proteomes" id="UP000236454">
    <property type="component" value="Unassembled WGS sequence"/>
</dbReference>
<dbReference type="Pfam" id="PF06172">
    <property type="entry name" value="Cupin_5"/>
    <property type="match status" value="1"/>
</dbReference>
<dbReference type="STRING" id="477690.SAMN05216474_1343"/>
<dbReference type="OrthoDB" id="9798288at2"/>
<reference evidence="2 3" key="1">
    <citation type="submission" date="2016-10" db="EMBL/GenBank/DDBJ databases">
        <authorList>
            <person name="de Groot N.N."/>
        </authorList>
    </citation>
    <scope>NUCLEOTIDE SEQUENCE [LARGE SCALE GENOMIC DNA]</scope>
    <source>
        <strain evidence="2 3">CGMCC 1.7005</strain>
    </source>
</reference>
<dbReference type="RefSeq" id="WP_090247538.1">
    <property type="nucleotide sequence ID" value="NZ_FPAS01000001.1"/>
</dbReference>
<organism evidence="2 3">
    <name type="scientific">Lishizhenia tianjinensis</name>
    <dbReference type="NCBI Taxonomy" id="477690"/>
    <lineage>
        <taxon>Bacteria</taxon>
        <taxon>Pseudomonadati</taxon>
        <taxon>Bacteroidota</taxon>
        <taxon>Flavobacteriia</taxon>
        <taxon>Flavobacteriales</taxon>
        <taxon>Crocinitomicaceae</taxon>
        <taxon>Lishizhenia</taxon>
    </lineage>
</organism>
<accession>A0A1I6Z0Z2</accession>
<evidence type="ECO:0000313" key="3">
    <source>
        <dbReference type="Proteomes" id="UP000236454"/>
    </source>
</evidence>
<keyword evidence="3" id="KW-1185">Reference proteome</keyword>
<gene>
    <name evidence="2" type="ORF">SAMN05216474_1343</name>
</gene>
<dbReference type="Gene3D" id="2.60.120.10">
    <property type="entry name" value="Jelly Rolls"/>
    <property type="match status" value="1"/>
</dbReference>
<dbReference type="InterPro" id="IPR009327">
    <property type="entry name" value="Cupin_DUF985"/>
</dbReference>